<comment type="caution">
    <text evidence="1">The sequence shown here is derived from an EMBL/GenBank/DDBJ whole genome shotgun (WGS) entry which is preliminary data.</text>
</comment>
<dbReference type="EMBL" id="JBBPBN010000049">
    <property type="protein sequence ID" value="KAK8993381.1"/>
    <property type="molecule type" value="Genomic_DNA"/>
</dbReference>
<accession>A0ABR2PY60</accession>
<gene>
    <name evidence="1" type="ORF">V6N11_033482</name>
</gene>
<evidence type="ECO:0000313" key="2">
    <source>
        <dbReference type="Proteomes" id="UP001396334"/>
    </source>
</evidence>
<reference evidence="1 2" key="1">
    <citation type="journal article" date="2024" name="G3 (Bethesda)">
        <title>Genome assembly of Hibiscus sabdariffa L. provides insights into metabolisms of medicinal natural products.</title>
        <authorList>
            <person name="Kim T."/>
        </authorList>
    </citation>
    <scope>NUCLEOTIDE SEQUENCE [LARGE SCALE GENOMIC DNA]</scope>
    <source>
        <strain evidence="1">TK-2024</strain>
        <tissue evidence="1">Old leaves</tissue>
    </source>
</reference>
<sequence>MNETLLQPFRSDEIKTVVDEGLSAILNDANGTRAVTRARIGRERLDVSHLFFADDSIRGLRQGDPLSPYLSLICAEGLSVILNDANGTRAVTRARIGRERLEVSHLFFADDSIIFCEASLGGDANLQAALMEYSISSGQQVNYDKSLIFFSGNVDIGLQNQIGRMLGV</sequence>
<keyword evidence="2" id="KW-1185">Reference proteome</keyword>
<proteinExistence type="predicted"/>
<protein>
    <recommendedName>
        <fullName evidence="3">Reverse transcriptase domain-containing protein</fullName>
    </recommendedName>
</protein>
<dbReference type="Proteomes" id="UP001396334">
    <property type="component" value="Unassembled WGS sequence"/>
</dbReference>
<evidence type="ECO:0000313" key="1">
    <source>
        <dbReference type="EMBL" id="KAK8993381.1"/>
    </source>
</evidence>
<organism evidence="1 2">
    <name type="scientific">Hibiscus sabdariffa</name>
    <name type="common">roselle</name>
    <dbReference type="NCBI Taxonomy" id="183260"/>
    <lineage>
        <taxon>Eukaryota</taxon>
        <taxon>Viridiplantae</taxon>
        <taxon>Streptophyta</taxon>
        <taxon>Embryophyta</taxon>
        <taxon>Tracheophyta</taxon>
        <taxon>Spermatophyta</taxon>
        <taxon>Magnoliopsida</taxon>
        <taxon>eudicotyledons</taxon>
        <taxon>Gunneridae</taxon>
        <taxon>Pentapetalae</taxon>
        <taxon>rosids</taxon>
        <taxon>malvids</taxon>
        <taxon>Malvales</taxon>
        <taxon>Malvaceae</taxon>
        <taxon>Malvoideae</taxon>
        <taxon>Hibiscus</taxon>
    </lineage>
</organism>
<name>A0ABR2PY60_9ROSI</name>
<evidence type="ECO:0008006" key="3">
    <source>
        <dbReference type="Google" id="ProtNLM"/>
    </source>
</evidence>